<dbReference type="PANTHER" id="PTHR35177:SF2">
    <property type="entry name" value="HYDROGENASE MATURATION FACTOR HYBG"/>
    <property type="match status" value="1"/>
</dbReference>
<evidence type="ECO:0000313" key="2">
    <source>
        <dbReference type="EMBL" id="CFX28313.1"/>
    </source>
</evidence>
<dbReference type="PRINTS" id="PR00445">
    <property type="entry name" value="HUPFHYPC"/>
</dbReference>
<dbReference type="AlphaFoldDB" id="A0A0E4C873"/>
<dbReference type="STRING" id="690567.919"/>
<gene>
    <name evidence="2" type="ORF">919</name>
</gene>
<dbReference type="Pfam" id="PF01455">
    <property type="entry name" value="HupF_HypC"/>
    <property type="match status" value="1"/>
</dbReference>
<evidence type="ECO:0000256" key="1">
    <source>
        <dbReference type="ARBA" id="ARBA00006018"/>
    </source>
</evidence>
<dbReference type="RefSeq" id="WP_046496288.1">
    <property type="nucleotide sequence ID" value="NZ_CGIH01000013.1"/>
</dbReference>
<dbReference type="OrthoDB" id="9806017at2"/>
<dbReference type="GO" id="GO:0051604">
    <property type="term" value="P:protein maturation"/>
    <property type="evidence" value="ECO:0007669"/>
    <property type="project" value="TreeGrafter"/>
</dbReference>
<organism evidence="2 3">
    <name type="scientific">Syntrophomonas zehnderi OL-4</name>
    <dbReference type="NCBI Taxonomy" id="690567"/>
    <lineage>
        <taxon>Bacteria</taxon>
        <taxon>Bacillati</taxon>
        <taxon>Bacillota</taxon>
        <taxon>Clostridia</taxon>
        <taxon>Eubacteriales</taxon>
        <taxon>Syntrophomonadaceae</taxon>
        <taxon>Syntrophomonas</taxon>
    </lineage>
</organism>
<dbReference type="EMBL" id="CGIH01000013">
    <property type="protein sequence ID" value="CFX28313.1"/>
    <property type="molecule type" value="Genomic_DNA"/>
</dbReference>
<dbReference type="SUPFAM" id="SSF159127">
    <property type="entry name" value="HupF/HypC-like"/>
    <property type="match status" value="1"/>
</dbReference>
<dbReference type="PANTHER" id="PTHR35177">
    <property type="entry name" value="HYDROGENASE MATURATION FACTOR HYBG"/>
    <property type="match status" value="1"/>
</dbReference>
<dbReference type="PROSITE" id="PS01097">
    <property type="entry name" value="HUPF_HYPC"/>
    <property type="match status" value="1"/>
</dbReference>
<proteinExistence type="inferred from homology"/>
<name>A0A0E4C873_9FIRM</name>
<comment type="similarity">
    <text evidence="1">Belongs to the HupF/HypC family.</text>
</comment>
<dbReference type="InterPro" id="IPR019812">
    <property type="entry name" value="Hydgase_assmbl_chp_CS"/>
</dbReference>
<dbReference type="Proteomes" id="UP000045545">
    <property type="component" value="Unassembled WGS sequence"/>
</dbReference>
<keyword evidence="3" id="KW-1185">Reference proteome</keyword>
<evidence type="ECO:0000313" key="3">
    <source>
        <dbReference type="Proteomes" id="UP000045545"/>
    </source>
</evidence>
<accession>A0A0E4C873</accession>
<protein>
    <submittedName>
        <fullName evidence="2">Hydrogenase expression/formation protein, HupF/HypC</fullName>
    </submittedName>
</protein>
<reference evidence="2 3" key="1">
    <citation type="submission" date="2015-03" db="EMBL/GenBank/DDBJ databases">
        <authorList>
            <person name="Murphy D."/>
        </authorList>
    </citation>
    <scope>NUCLEOTIDE SEQUENCE [LARGE SCALE GENOMIC DNA]</scope>
    <source>
        <strain evidence="2 3">OL-4</strain>
    </source>
</reference>
<dbReference type="GO" id="GO:0005506">
    <property type="term" value="F:iron ion binding"/>
    <property type="evidence" value="ECO:0007669"/>
    <property type="project" value="TreeGrafter"/>
</dbReference>
<dbReference type="InterPro" id="IPR001109">
    <property type="entry name" value="Hydrogenase_HupF/HypC"/>
</dbReference>
<sequence>MCLGVPGKIIDLKENYMAVVDVNGNQTEISIRLTPEAELGQYVLIHAGFAMEVVDETIALETMQYLEEMLQYE</sequence>
<dbReference type="FunFam" id="2.30.30.140:FF:000022">
    <property type="entry name" value="Hydrogenase assembly chaperone HybG"/>
    <property type="match status" value="1"/>
</dbReference>
<dbReference type="GO" id="GO:1902670">
    <property type="term" value="F:carbon dioxide binding"/>
    <property type="evidence" value="ECO:0007669"/>
    <property type="project" value="TreeGrafter"/>
</dbReference>
<dbReference type="Gene3D" id="2.30.30.140">
    <property type="match status" value="1"/>
</dbReference>
<dbReference type="NCBIfam" id="TIGR00074">
    <property type="entry name" value="hypC_hupF"/>
    <property type="match status" value="1"/>
</dbReference>